<dbReference type="PANTHER" id="PTHR43133">
    <property type="entry name" value="RNA POLYMERASE ECF-TYPE SIGMA FACTO"/>
    <property type="match status" value="1"/>
</dbReference>
<dbReference type="Proteomes" id="UP000032611">
    <property type="component" value="Chromosome"/>
</dbReference>
<evidence type="ECO:0000256" key="3">
    <source>
        <dbReference type="ARBA" id="ARBA00023082"/>
    </source>
</evidence>
<dbReference type="RefSeq" id="WP_045683160.1">
    <property type="nucleotide sequence ID" value="NZ_CP010803.1"/>
</dbReference>
<dbReference type="OrthoDB" id="9797134at2"/>
<dbReference type="InterPro" id="IPR053866">
    <property type="entry name" value="PhyR_sigma2"/>
</dbReference>
<evidence type="ECO:0000256" key="2">
    <source>
        <dbReference type="ARBA" id="ARBA00023015"/>
    </source>
</evidence>
<evidence type="ECO:0000313" key="8">
    <source>
        <dbReference type="Proteomes" id="UP000032611"/>
    </source>
</evidence>
<dbReference type="GO" id="GO:0016987">
    <property type="term" value="F:sigma factor activity"/>
    <property type="evidence" value="ECO:0007669"/>
    <property type="project" value="UniProtKB-KW"/>
</dbReference>
<evidence type="ECO:0008006" key="9">
    <source>
        <dbReference type="Google" id="ProtNLM"/>
    </source>
</evidence>
<keyword evidence="2" id="KW-0805">Transcription regulation</keyword>
<proteinExistence type="inferred from homology"/>
<dbReference type="SUPFAM" id="SSF88946">
    <property type="entry name" value="Sigma2 domain of RNA polymerase sigma factors"/>
    <property type="match status" value="1"/>
</dbReference>
<feature type="domain" description="RNA polymerase sigma factor 70 region 4 type 2" evidence="5">
    <location>
        <begin position="104"/>
        <end position="154"/>
    </location>
</feature>
<name>A0A0D5LSK7_MAREN</name>
<dbReference type="InterPro" id="IPR039425">
    <property type="entry name" value="RNA_pol_sigma-70-like"/>
</dbReference>
<dbReference type="Gene3D" id="1.10.1740.10">
    <property type="match status" value="1"/>
</dbReference>
<dbReference type="InterPro" id="IPR013325">
    <property type="entry name" value="RNA_pol_sigma_r2"/>
</dbReference>
<accession>A0A0D5LSK7</accession>
<sequence length="171" mass="19923">MSDDLRWMIERQIPHLRRYAFALTRNRDDADDLVQDTLERALRKWRLFGRKGRLRSWLFRILYRTYIDRVRAAKPETASAEPEIIDRLAVQLPDQEDRAECASIAGALDRLPAEQRVVILLVALDGMAYDEVAELLDVPVGTIRSRLSRGREALREARSRSPRTTLLRRVK</sequence>
<feature type="domain" description="PhyR sigma2" evidence="6">
    <location>
        <begin position="9"/>
        <end position="62"/>
    </location>
</feature>
<dbReference type="Pfam" id="PF08281">
    <property type="entry name" value="Sigma70_r4_2"/>
    <property type="match status" value="1"/>
</dbReference>
<reference evidence="7 8" key="1">
    <citation type="journal article" date="2015" name="Genome Announc.">
        <title>Complete genome sequence of Martelella endophytica YC6887, which has antifungal activity associated with a halophyte.</title>
        <authorList>
            <person name="Khan A."/>
            <person name="Khan H."/>
            <person name="Chung E.J."/>
            <person name="Hossain M.T."/>
            <person name="Chung Y.R."/>
        </authorList>
    </citation>
    <scope>NUCLEOTIDE SEQUENCE [LARGE SCALE GENOMIC DNA]</scope>
    <source>
        <strain evidence="7">YC6887</strain>
    </source>
</reference>
<dbReference type="InterPro" id="IPR013324">
    <property type="entry name" value="RNA_pol_sigma_r3/r4-like"/>
</dbReference>
<dbReference type="PANTHER" id="PTHR43133:SF25">
    <property type="entry name" value="RNA POLYMERASE SIGMA FACTOR RFAY-RELATED"/>
    <property type="match status" value="1"/>
</dbReference>
<dbReference type="KEGG" id="mey:TM49_17575"/>
<organism evidence="7 8">
    <name type="scientific">Martelella endophytica</name>
    <dbReference type="NCBI Taxonomy" id="1486262"/>
    <lineage>
        <taxon>Bacteria</taxon>
        <taxon>Pseudomonadati</taxon>
        <taxon>Pseudomonadota</taxon>
        <taxon>Alphaproteobacteria</taxon>
        <taxon>Hyphomicrobiales</taxon>
        <taxon>Aurantimonadaceae</taxon>
        <taxon>Martelella</taxon>
    </lineage>
</organism>
<evidence type="ECO:0000256" key="1">
    <source>
        <dbReference type="ARBA" id="ARBA00010641"/>
    </source>
</evidence>
<dbReference type="GO" id="GO:0006352">
    <property type="term" value="P:DNA-templated transcription initiation"/>
    <property type="evidence" value="ECO:0007669"/>
    <property type="project" value="InterPro"/>
</dbReference>
<keyword evidence="4" id="KW-0804">Transcription</keyword>
<protein>
    <recommendedName>
        <fullName evidence="9">RNA polymerase subunit sigma-24</fullName>
    </recommendedName>
</protein>
<dbReference type="PATRIC" id="fig|1486262.3.peg.3637"/>
<evidence type="ECO:0000256" key="4">
    <source>
        <dbReference type="ARBA" id="ARBA00023163"/>
    </source>
</evidence>
<keyword evidence="3" id="KW-0731">Sigma factor</keyword>
<dbReference type="HOGENOM" id="CLU_047691_1_4_5"/>
<keyword evidence="8" id="KW-1185">Reference proteome</keyword>
<evidence type="ECO:0000259" key="6">
    <source>
        <dbReference type="Pfam" id="PF22029"/>
    </source>
</evidence>
<evidence type="ECO:0000313" key="7">
    <source>
        <dbReference type="EMBL" id="AJY47071.1"/>
    </source>
</evidence>
<dbReference type="EMBL" id="CP010803">
    <property type="protein sequence ID" value="AJY47071.1"/>
    <property type="molecule type" value="Genomic_DNA"/>
</dbReference>
<dbReference type="InterPro" id="IPR036388">
    <property type="entry name" value="WH-like_DNA-bd_sf"/>
</dbReference>
<dbReference type="AlphaFoldDB" id="A0A0D5LSK7"/>
<dbReference type="NCBIfam" id="TIGR02937">
    <property type="entry name" value="sigma70-ECF"/>
    <property type="match status" value="1"/>
</dbReference>
<dbReference type="InterPro" id="IPR013249">
    <property type="entry name" value="RNA_pol_sigma70_r4_t2"/>
</dbReference>
<evidence type="ECO:0000259" key="5">
    <source>
        <dbReference type="Pfam" id="PF08281"/>
    </source>
</evidence>
<dbReference type="Pfam" id="PF22029">
    <property type="entry name" value="PhyR_sigma2"/>
    <property type="match status" value="1"/>
</dbReference>
<gene>
    <name evidence="7" type="ORF">TM49_17575</name>
</gene>
<dbReference type="InterPro" id="IPR014284">
    <property type="entry name" value="RNA_pol_sigma-70_dom"/>
</dbReference>
<comment type="similarity">
    <text evidence="1">Belongs to the sigma-70 factor family. ECF subfamily.</text>
</comment>
<dbReference type="CDD" id="cd06171">
    <property type="entry name" value="Sigma70_r4"/>
    <property type="match status" value="1"/>
</dbReference>
<dbReference type="SUPFAM" id="SSF88659">
    <property type="entry name" value="Sigma3 and sigma4 domains of RNA polymerase sigma factors"/>
    <property type="match status" value="1"/>
</dbReference>
<dbReference type="GO" id="GO:0003677">
    <property type="term" value="F:DNA binding"/>
    <property type="evidence" value="ECO:0007669"/>
    <property type="project" value="InterPro"/>
</dbReference>
<dbReference type="Gene3D" id="1.10.10.10">
    <property type="entry name" value="Winged helix-like DNA-binding domain superfamily/Winged helix DNA-binding domain"/>
    <property type="match status" value="1"/>
</dbReference>
<dbReference type="STRING" id="1486262.TM49_17575"/>